<keyword evidence="5 10" id="KW-1133">Transmembrane helix</keyword>
<reference evidence="12 13" key="1">
    <citation type="submission" date="2017-02" db="EMBL/GenBank/DDBJ databases">
        <authorList>
            <person name="Peterson S.W."/>
        </authorList>
    </citation>
    <scope>NUCLEOTIDE SEQUENCE [LARGE SCALE GENOMIC DNA]</scope>
    <source>
        <strain evidence="12 13">ATCC BAA-908</strain>
    </source>
</reference>
<evidence type="ECO:0000256" key="1">
    <source>
        <dbReference type="ARBA" id="ARBA00004141"/>
    </source>
</evidence>
<feature type="transmembrane region" description="Helical" evidence="10">
    <location>
        <begin position="205"/>
        <end position="224"/>
    </location>
</feature>
<protein>
    <submittedName>
        <fullName evidence="12">Kef-type K+ transport system, membrane component KefB</fullName>
    </submittedName>
</protein>
<dbReference type="EMBL" id="FUWG01000003">
    <property type="protein sequence ID" value="SJZ30159.1"/>
    <property type="molecule type" value="Genomic_DNA"/>
</dbReference>
<dbReference type="PANTHER" id="PTHR43562">
    <property type="entry name" value="NAPA-TYPE SODIUM/HYDROGEN ANTIPORTER"/>
    <property type="match status" value="1"/>
</dbReference>
<sequence>MSSLPNTEIVLQILLSVGIIVIAAKYLGTLAKKIGFPQVAGQIVAGLLLKFLPFFSNYGAAEPNVVFAEANQFISYMAEIGVILIMFSAGLGTNLKSLIRSGIKSTVIAAFGVLVPLVMGTIMALCFWGFDGFGTLRFYQAMFIGTILTATSVSITVATLKELGKIKSDIGQAIVSAAIIDDVFGIIVLTVVLGVSTGNGGYLDIVIKTVLFFIAAIITGFVLFKVFKWYDRRHPHSRRIPIYGLGVALIFAYCAEEFFGIADITGAYIAGVVFCSLNDAQYMEQKIDINSYMFFSPVFFASIGLKTSLAGTDLTLIWFMITFVIVGCISKIIGCGGISRLLGFNWRECGQIGLGMMVRGEVALIVAQKGLSVGMVDSKYFAPVILLIIVSSMIVPVLLKSAFSGKNTGALSAGEKTD</sequence>
<keyword evidence="7" id="KW-0406">Ion transport</keyword>
<keyword evidence="8 10" id="KW-0472">Membrane</keyword>
<feature type="transmembrane region" description="Helical" evidence="10">
    <location>
        <begin position="289"/>
        <end position="310"/>
    </location>
</feature>
<evidence type="ECO:0000256" key="9">
    <source>
        <dbReference type="ARBA" id="ARBA00023201"/>
    </source>
</evidence>
<evidence type="ECO:0000256" key="3">
    <source>
        <dbReference type="ARBA" id="ARBA00022449"/>
    </source>
</evidence>
<feature type="domain" description="Cation/H+ exchanger transmembrane" evidence="11">
    <location>
        <begin position="26"/>
        <end position="399"/>
    </location>
</feature>
<evidence type="ECO:0000256" key="6">
    <source>
        <dbReference type="ARBA" id="ARBA00023053"/>
    </source>
</evidence>
<feature type="transmembrane region" description="Helical" evidence="10">
    <location>
        <begin position="107"/>
        <end position="130"/>
    </location>
</feature>
<keyword evidence="6" id="KW-0915">Sodium</keyword>
<gene>
    <name evidence="12" type="ORF">SAMN02745149_00392</name>
</gene>
<feature type="transmembrane region" description="Helical" evidence="10">
    <location>
        <begin position="236"/>
        <end position="253"/>
    </location>
</feature>
<keyword evidence="13" id="KW-1185">Reference proteome</keyword>
<keyword evidence="3" id="KW-0050">Antiport</keyword>
<evidence type="ECO:0000256" key="2">
    <source>
        <dbReference type="ARBA" id="ARBA00022448"/>
    </source>
</evidence>
<dbReference type="InterPro" id="IPR038770">
    <property type="entry name" value="Na+/solute_symporter_sf"/>
</dbReference>
<evidence type="ECO:0000313" key="13">
    <source>
        <dbReference type="Proteomes" id="UP000190423"/>
    </source>
</evidence>
<name>A0A1T4JJ25_TREPO</name>
<organism evidence="12 13">
    <name type="scientific">Treponema porcinum</name>
    <dbReference type="NCBI Taxonomy" id="261392"/>
    <lineage>
        <taxon>Bacteria</taxon>
        <taxon>Pseudomonadati</taxon>
        <taxon>Spirochaetota</taxon>
        <taxon>Spirochaetia</taxon>
        <taxon>Spirochaetales</taxon>
        <taxon>Treponemataceae</taxon>
        <taxon>Treponema</taxon>
    </lineage>
</organism>
<dbReference type="GO" id="GO:0015297">
    <property type="term" value="F:antiporter activity"/>
    <property type="evidence" value="ECO:0007669"/>
    <property type="project" value="UniProtKB-KW"/>
</dbReference>
<dbReference type="Gene3D" id="1.20.1530.20">
    <property type="match status" value="1"/>
</dbReference>
<dbReference type="GO" id="GO:0006814">
    <property type="term" value="P:sodium ion transport"/>
    <property type="evidence" value="ECO:0007669"/>
    <property type="project" value="UniProtKB-KW"/>
</dbReference>
<keyword evidence="9" id="KW-0739">Sodium transport</keyword>
<evidence type="ECO:0000256" key="10">
    <source>
        <dbReference type="SAM" id="Phobius"/>
    </source>
</evidence>
<dbReference type="Proteomes" id="UP000190423">
    <property type="component" value="Unassembled WGS sequence"/>
</dbReference>
<evidence type="ECO:0000313" key="12">
    <source>
        <dbReference type="EMBL" id="SJZ30159.1"/>
    </source>
</evidence>
<feature type="transmembrane region" description="Helical" evidence="10">
    <location>
        <begin position="136"/>
        <end position="158"/>
    </location>
</feature>
<dbReference type="OrthoDB" id="9793589at2"/>
<evidence type="ECO:0000256" key="4">
    <source>
        <dbReference type="ARBA" id="ARBA00022692"/>
    </source>
</evidence>
<feature type="transmembrane region" description="Helical" evidence="10">
    <location>
        <begin position="6"/>
        <end position="27"/>
    </location>
</feature>
<feature type="transmembrane region" description="Helical" evidence="10">
    <location>
        <begin position="170"/>
        <end position="193"/>
    </location>
</feature>
<evidence type="ECO:0000256" key="8">
    <source>
        <dbReference type="ARBA" id="ARBA00023136"/>
    </source>
</evidence>
<comment type="subcellular location">
    <subcellularLocation>
        <location evidence="1">Membrane</location>
        <topology evidence="1">Multi-pass membrane protein</topology>
    </subcellularLocation>
</comment>
<accession>A0A1T4JJ25</accession>
<dbReference type="AlphaFoldDB" id="A0A1T4JJ25"/>
<evidence type="ECO:0000256" key="5">
    <source>
        <dbReference type="ARBA" id="ARBA00022989"/>
    </source>
</evidence>
<feature type="transmembrane region" description="Helical" evidence="10">
    <location>
        <begin position="380"/>
        <end position="399"/>
    </location>
</feature>
<dbReference type="PANTHER" id="PTHR43562:SF3">
    <property type="entry name" value="SODIUM ION_PROTON EXCHANGER (EUROFUNG)"/>
    <property type="match status" value="1"/>
</dbReference>
<dbReference type="Pfam" id="PF00999">
    <property type="entry name" value="Na_H_Exchanger"/>
    <property type="match status" value="1"/>
</dbReference>
<keyword evidence="2" id="KW-0813">Transport</keyword>
<evidence type="ECO:0000259" key="11">
    <source>
        <dbReference type="Pfam" id="PF00999"/>
    </source>
</evidence>
<dbReference type="RefSeq" id="WP_078932321.1">
    <property type="nucleotide sequence ID" value="NZ_FUWG01000003.1"/>
</dbReference>
<dbReference type="STRING" id="261392.SAMN02745149_00392"/>
<keyword evidence="4 10" id="KW-0812">Transmembrane</keyword>
<feature type="transmembrane region" description="Helical" evidence="10">
    <location>
        <begin position="73"/>
        <end position="95"/>
    </location>
</feature>
<dbReference type="GeneID" id="78315712"/>
<feature type="transmembrane region" description="Helical" evidence="10">
    <location>
        <begin position="316"/>
        <end position="338"/>
    </location>
</feature>
<evidence type="ECO:0000256" key="7">
    <source>
        <dbReference type="ARBA" id="ARBA00023065"/>
    </source>
</evidence>
<dbReference type="InterPro" id="IPR006153">
    <property type="entry name" value="Cation/H_exchanger_TM"/>
</dbReference>
<proteinExistence type="predicted"/>
<dbReference type="GO" id="GO:0016020">
    <property type="term" value="C:membrane"/>
    <property type="evidence" value="ECO:0007669"/>
    <property type="project" value="UniProtKB-SubCell"/>
</dbReference>
<feature type="transmembrane region" description="Helical" evidence="10">
    <location>
        <begin position="39"/>
        <end position="61"/>
    </location>
</feature>
<dbReference type="GO" id="GO:1902600">
    <property type="term" value="P:proton transmembrane transport"/>
    <property type="evidence" value="ECO:0007669"/>
    <property type="project" value="InterPro"/>
</dbReference>